<evidence type="ECO:0000259" key="1">
    <source>
        <dbReference type="Pfam" id="PF00144"/>
    </source>
</evidence>
<dbReference type="AlphaFoldDB" id="H2ZK75"/>
<dbReference type="GO" id="GO:0006508">
    <property type="term" value="P:proteolysis"/>
    <property type="evidence" value="ECO:0007669"/>
    <property type="project" value="TreeGrafter"/>
</dbReference>
<dbReference type="FunCoup" id="H2ZK75">
    <property type="interactions" value="101"/>
</dbReference>
<dbReference type="eggNOG" id="ENOG502QQBX">
    <property type="taxonomic scope" value="Eukaryota"/>
</dbReference>
<dbReference type="OMA" id="AASITHQ"/>
<dbReference type="PANTHER" id="PTHR46520:SF1">
    <property type="entry name" value="SERINE BETA-LACTAMASE-LIKE PROTEIN LACTB, MITOCHONDRIAL"/>
    <property type="match status" value="1"/>
</dbReference>
<sequence>MNRILFNVRWQSTLLAASITHQAAYKNGESDNSENDDRFSSAVASSSRMVLRKMEEVGAPGMVVAVSINGKTVWSQGFGRSDVENNVKCHSGTKMRVASISKCFTAVAMAKLCEDGVLDVDKPIHDYLPDYPPMKYDNKEVKVTLRQLLSHVAGVRHYSKEDDPKTSDFKADQSEKLSTKHYPSVTKALEMFKNDALVNNPEDNSFLYTTHGYTLVSAVMEKATGKNFLRLMKDLFLLIGMDDTVPDLNDRIIYDRSRCYQRKNGKLLNSPYVDLSYKWAGGGFISTVGDILKFGNA</sequence>
<reference evidence="2" key="2">
    <citation type="submission" date="2025-08" db="UniProtKB">
        <authorList>
            <consortium name="Ensembl"/>
        </authorList>
    </citation>
    <scope>IDENTIFICATION</scope>
</reference>
<feature type="domain" description="Beta-lactamase-related" evidence="1">
    <location>
        <begin position="51"/>
        <end position="295"/>
    </location>
</feature>
<keyword evidence="3" id="KW-1185">Reference proteome</keyword>
<evidence type="ECO:0000313" key="2">
    <source>
        <dbReference type="Ensembl" id="ENSCSAVP00000017991.1"/>
    </source>
</evidence>
<dbReference type="GO" id="GO:0008233">
    <property type="term" value="F:peptidase activity"/>
    <property type="evidence" value="ECO:0007669"/>
    <property type="project" value="TreeGrafter"/>
</dbReference>
<dbReference type="GO" id="GO:0019216">
    <property type="term" value="P:regulation of lipid metabolic process"/>
    <property type="evidence" value="ECO:0007669"/>
    <property type="project" value="TreeGrafter"/>
</dbReference>
<reference evidence="2" key="3">
    <citation type="submission" date="2025-09" db="UniProtKB">
        <authorList>
            <consortium name="Ensembl"/>
        </authorList>
    </citation>
    <scope>IDENTIFICATION</scope>
</reference>
<proteinExistence type="predicted"/>
<reference evidence="3" key="1">
    <citation type="submission" date="2003-08" db="EMBL/GenBank/DDBJ databases">
        <authorList>
            <person name="Birren B."/>
            <person name="Nusbaum C."/>
            <person name="Abebe A."/>
            <person name="Abouelleil A."/>
            <person name="Adekoya E."/>
            <person name="Ait-zahra M."/>
            <person name="Allen N."/>
            <person name="Allen T."/>
            <person name="An P."/>
            <person name="Anderson M."/>
            <person name="Anderson S."/>
            <person name="Arachchi H."/>
            <person name="Armbruster J."/>
            <person name="Bachantsang P."/>
            <person name="Baldwin J."/>
            <person name="Barry A."/>
            <person name="Bayul T."/>
            <person name="Blitshsteyn B."/>
            <person name="Bloom T."/>
            <person name="Blye J."/>
            <person name="Boguslavskiy L."/>
            <person name="Borowsky M."/>
            <person name="Boukhgalter B."/>
            <person name="Brunache A."/>
            <person name="Butler J."/>
            <person name="Calixte N."/>
            <person name="Calvo S."/>
            <person name="Camarata J."/>
            <person name="Campo K."/>
            <person name="Chang J."/>
            <person name="Cheshatsang Y."/>
            <person name="Citroen M."/>
            <person name="Collymore A."/>
            <person name="Considine T."/>
            <person name="Cook A."/>
            <person name="Cooke P."/>
            <person name="Corum B."/>
            <person name="Cuomo C."/>
            <person name="David R."/>
            <person name="Dawoe T."/>
            <person name="Degray S."/>
            <person name="Dodge S."/>
            <person name="Dooley K."/>
            <person name="Dorje P."/>
            <person name="Dorjee K."/>
            <person name="Dorris L."/>
            <person name="Duffey N."/>
            <person name="Dupes A."/>
            <person name="Elkins T."/>
            <person name="Engels R."/>
            <person name="Erickson J."/>
            <person name="Farina A."/>
            <person name="Faro S."/>
            <person name="Ferreira P."/>
            <person name="Fischer H."/>
            <person name="Fitzgerald M."/>
            <person name="Foley K."/>
            <person name="Gage D."/>
            <person name="Galagan J."/>
            <person name="Gearin G."/>
            <person name="Gnerre S."/>
            <person name="Gnirke A."/>
            <person name="Goyette A."/>
            <person name="Graham J."/>
            <person name="Grandbois E."/>
            <person name="Gyaltsen K."/>
            <person name="Hafez N."/>
            <person name="Hagopian D."/>
            <person name="Hagos B."/>
            <person name="Hall J."/>
            <person name="Hatcher B."/>
            <person name="Heller A."/>
            <person name="Higgins H."/>
            <person name="Honan T."/>
            <person name="Horn A."/>
            <person name="Houde N."/>
            <person name="Hughes L."/>
            <person name="Hulme W."/>
            <person name="Husby E."/>
            <person name="Iliev I."/>
            <person name="Jaffe D."/>
            <person name="Jones C."/>
            <person name="Kamal M."/>
            <person name="Kamat A."/>
            <person name="Kamvysselis M."/>
            <person name="Karlsson E."/>
            <person name="Kells C."/>
            <person name="Kieu A."/>
            <person name="Kisner P."/>
            <person name="Kodira C."/>
            <person name="Kulbokas E."/>
            <person name="Labutti K."/>
            <person name="Lama D."/>
            <person name="Landers T."/>
            <person name="Leger J."/>
            <person name="Levine S."/>
            <person name="Lewis D."/>
            <person name="Lewis T."/>
            <person name="Lindblad-toh K."/>
            <person name="Liu X."/>
            <person name="Lokyitsang T."/>
            <person name="Lokyitsang Y."/>
            <person name="Lucien O."/>
            <person name="Lui A."/>
            <person name="Ma L.J."/>
            <person name="Mabbitt R."/>
            <person name="Macdonald J."/>
            <person name="Maclean C."/>
            <person name="Major J."/>
            <person name="Manning J."/>
            <person name="Marabella R."/>
            <person name="Maru K."/>
            <person name="Matthews C."/>
            <person name="Mauceli E."/>
            <person name="Mccarthy M."/>
            <person name="Mcdonough S."/>
            <person name="Mcghee T."/>
            <person name="Meldrim J."/>
            <person name="Meneus L."/>
            <person name="Mesirov J."/>
            <person name="Mihalev A."/>
            <person name="Mihova T."/>
            <person name="Mikkelsen T."/>
            <person name="Mlenga V."/>
            <person name="Moru K."/>
            <person name="Mozes J."/>
            <person name="Mulrain L."/>
            <person name="Munson G."/>
            <person name="Naylor J."/>
            <person name="Newes C."/>
            <person name="Nguyen C."/>
            <person name="Nguyen N."/>
            <person name="Nguyen T."/>
            <person name="Nicol R."/>
            <person name="Nielsen C."/>
            <person name="Nizzari M."/>
            <person name="Norbu C."/>
            <person name="Norbu N."/>
            <person name="O'donnell P."/>
            <person name="Okoawo O."/>
            <person name="O'leary S."/>
            <person name="Omotosho B."/>
            <person name="O'neill K."/>
            <person name="Osman S."/>
            <person name="Parker S."/>
            <person name="Perrin D."/>
            <person name="Phunkhang P."/>
            <person name="Piqani B."/>
            <person name="Purcell S."/>
            <person name="Rachupka T."/>
            <person name="Ramasamy U."/>
            <person name="Rameau R."/>
            <person name="Ray V."/>
            <person name="Raymond C."/>
            <person name="Retta R."/>
            <person name="Richardson S."/>
            <person name="Rise C."/>
            <person name="Rodriguez J."/>
            <person name="Rogers J."/>
            <person name="Rogov P."/>
            <person name="Rutman M."/>
            <person name="Schupbach R."/>
            <person name="Seaman C."/>
            <person name="Settipalli S."/>
            <person name="Sharpe T."/>
            <person name="Sheridan J."/>
            <person name="Sherpa N."/>
            <person name="Shi J."/>
            <person name="Smirnov S."/>
            <person name="Smith C."/>
            <person name="Sougnez C."/>
            <person name="Spencer B."/>
            <person name="Stalker J."/>
            <person name="Stange-thomann N."/>
            <person name="Stavropoulos S."/>
            <person name="Stetson K."/>
            <person name="Stone C."/>
            <person name="Stone S."/>
            <person name="Stubbs M."/>
            <person name="Talamas J."/>
            <person name="Tchuinga P."/>
            <person name="Tenzing P."/>
            <person name="Tesfaye S."/>
            <person name="Theodore J."/>
            <person name="Thoulutsang Y."/>
            <person name="Topham K."/>
            <person name="Towey S."/>
            <person name="Tsamla T."/>
            <person name="Tsomo N."/>
            <person name="Vallee D."/>
            <person name="Vassiliev H."/>
            <person name="Venkataraman V."/>
            <person name="Vinson J."/>
            <person name="Vo A."/>
            <person name="Wade C."/>
            <person name="Wang S."/>
            <person name="Wangchuk T."/>
            <person name="Wangdi T."/>
            <person name="Whittaker C."/>
            <person name="Wilkinson J."/>
            <person name="Wu Y."/>
            <person name="Wyman D."/>
            <person name="Yadav S."/>
            <person name="Yang S."/>
            <person name="Yang X."/>
            <person name="Yeager S."/>
            <person name="Yee E."/>
            <person name="Young G."/>
            <person name="Zainoun J."/>
            <person name="Zembeck L."/>
            <person name="Zimmer A."/>
            <person name="Zody M."/>
            <person name="Lander E."/>
        </authorList>
    </citation>
    <scope>NUCLEOTIDE SEQUENCE [LARGE SCALE GENOMIC DNA]</scope>
</reference>
<dbReference type="GeneTree" id="ENSGT00390000001062"/>
<dbReference type="InterPro" id="IPR012338">
    <property type="entry name" value="Beta-lactam/transpept-like"/>
</dbReference>
<dbReference type="Pfam" id="PF00144">
    <property type="entry name" value="Beta-lactamase"/>
    <property type="match status" value="1"/>
</dbReference>
<dbReference type="PANTHER" id="PTHR46520">
    <property type="entry name" value="SERINE BETA-LACTAMASE-LIKE PROTEIN LACTB, MITOCHONDRIAL"/>
    <property type="match status" value="1"/>
</dbReference>
<dbReference type="InterPro" id="IPR052794">
    <property type="entry name" value="Mito_Ser_Protease_LACTB"/>
</dbReference>
<dbReference type="HOGENOM" id="CLU_020027_6_0_1"/>
<name>H2ZK75_CIOSA</name>
<accession>H2ZK75</accession>
<evidence type="ECO:0000313" key="3">
    <source>
        <dbReference type="Proteomes" id="UP000007875"/>
    </source>
</evidence>
<dbReference type="GO" id="GO:0005739">
    <property type="term" value="C:mitochondrion"/>
    <property type="evidence" value="ECO:0007669"/>
    <property type="project" value="TreeGrafter"/>
</dbReference>
<dbReference type="Proteomes" id="UP000007875">
    <property type="component" value="Unassembled WGS sequence"/>
</dbReference>
<organism evidence="2 3">
    <name type="scientific">Ciona savignyi</name>
    <name type="common">Pacific transparent sea squirt</name>
    <dbReference type="NCBI Taxonomy" id="51511"/>
    <lineage>
        <taxon>Eukaryota</taxon>
        <taxon>Metazoa</taxon>
        <taxon>Chordata</taxon>
        <taxon>Tunicata</taxon>
        <taxon>Ascidiacea</taxon>
        <taxon>Phlebobranchia</taxon>
        <taxon>Cionidae</taxon>
        <taxon>Ciona</taxon>
    </lineage>
</organism>
<dbReference type="STRING" id="51511.ENSCSAVP00000017991"/>
<dbReference type="InParanoid" id="H2ZK75"/>
<dbReference type="Ensembl" id="ENSCSAVT00000018186.1">
    <property type="protein sequence ID" value="ENSCSAVP00000017991.1"/>
    <property type="gene ID" value="ENSCSAVG00000010589.1"/>
</dbReference>
<dbReference type="InterPro" id="IPR001466">
    <property type="entry name" value="Beta-lactam-related"/>
</dbReference>
<protein>
    <recommendedName>
        <fullName evidence="1">Beta-lactamase-related domain-containing protein</fullName>
    </recommendedName>
</protein>
<dbReference type="Gene3D" id="3.40.710.10">
    <property type="entry name" value="DD-peptidase/beta-lactamase superfamily"/>
    <property type="match status" value="1"/>
</dbReference>
<dbReference type="SUPFAM" id="SSF56601">
    <property type="entry name" value="beta-lactamase/transpeptidase-like"/>
    <property type="match status" value="1"/>
</dbReference>